<dbReference type="Pfam" id="PF20030">
    <property type="entry name" value="bpMoxR"/>
    <property type="match status" value="1"/>
</dbReference>
<gene>
    <name evidence="4" type="ORF">SCANT_v1c03670</name>
</gene>
<sequence length="521" mass="60531">MDITERIKKLISAISYQVYEKETIFRLAMLALLGEESIFLLGKPGIAKSLISRRLKFAIKGGTNFEYLMSKFSTPEEIYGPIDLRLLKEGKYVRVVENYLPASNVGFLDEIWKAGPSIQNTLLTIINEKIFRNGGTDIKVPLKLLISASNELPAEGEGLEALFDRFIIRFIAEGLKSDANFEQLLDGESSLDVDVDPKLQLTLQELEIWKKQTKQVRISRKTLDFIHYFRKKILKETNGEAYISDRRWKKISGLMKTSAFYNGRSETDIADLFVIPYCIWDNEEQEKQYSEIFFNTFLEQFGLEWRNEKKNLMNQIDLVNSQIGQTEAQFLRLTPYTDPFKGSIAGTYYFINFTDGGDKYKICFISAGDWNKIRNLTNESFEIDLHFGVNLNKYSGSQKTLVRAYKADQILFVNENKKYLLQNESPNEFNQQMNNLADNIAELEAKYKELSAKMFKEYKKYMNMNCIFFEEIYDEKIAQAFDTKTKKQLEEEAALEKQMKLNAKNNNMKNPIEDLDFKLEI</sequence>
<dbReference type="SUPFAM" id="SSF52540">
    <property type="entry name" value="P-loop containing nucleoside triphosphate hydrolases"/>
    <property type="match status" value="1"/>
</dbReference>
<evidence type="ECO:0000259" key="3">
    <source>
        <dbReference type="Pfam" id="PF20030"/>
    </source>
</evidence>
<dbReference type="InterPro" id="IPR041538">
    <property type="entry name" value="RavA-like_AAA_lid"/>
</dbReference>
<feature type="domain" description="ATPase RavA-like AAA lid" evidence="2">
    <location>
        <begin position="222"/>
        <end position="293"/>
    </location>
</feature>
<dbReference type="OrthoDB" id="1814213at2"/>
<dbReference type="Pfam" id="PF17868">
    <property type="entry name" value="AAA_lid_8"/>
    <property type="match status" value="1"/>
</dbReference>
<dbReference type="CDD" id="cd00009">
    <property type="entry name" value="AAA"/>
    <property type="match status" value="1"/>
</dbReference>
<evidence type="ECO:0000256" key="1">
    <source>
        <dbReference type="SAM" id="Coils"/>
    </source>
</evidence>
<keyword evidence="1" id="KW-0175">Coiled coil</keyword>
<dbReference type="PANTHER" id="PTHR32204">
    <property type="entry name" value="ATPASE RAVA"/>
    <property type="match status" value="1"/>
</dbReference>
<dbReference type="KEGG" id="scj:SCANT_v1c03670"/>
<dbReference type="RefSeq" id="WP_053946039.1">
    <property type="nucleotide sequence ID" value="NZ_CP012622.1"/>
</dbReference>
<reference evidence="4 5" key="1">
    <citation type="journal article" date="2015" name="Genome Announc.">
        <title>Complete Genome Sequence of Spiroplasma cantharicola CC-1T (DSM 21588), a Bacterium Isolated from Soldier Beetle (Cantharis carolinus).</title>
        <authorList>
            <person name="Lo W.S."/>
            <person name="Liu P.Y."/>
            <person name="Kuo C.H."/>
        </authorList>
    </citation>
    <scope>NUCLEOTIDE SEQUENCE [LARGE SCALE GENOMIC DNA]</scope>
    <source>
        <strain evidence="4 5">CC-1</strain>
    </source>
</reference>
<keyword evidence="5" id="KW-1185">Reference proteome</keyword>
<evidence type="ECO:0000313" key="4">
    <source>
        <dbReference type="EMBL" id="ALD66277.1"/>
    </source>
</evidence>
<feature type="coiled-coil region" evidence="1">
    <location>
        <begin position="433"/>
        <end position="460"/>
    </location>
</feature>
<name>A0A0M4KC89_9MOLU</name>
<dbReference type="Gene3D" id="3.40.50.300">
    <property type="entry name" value="P-loop containing nucleotide triphosphate hydrolases"/>
    <property type="match status" value="1"/>
</dbReference>
<dbReference type="InterPro" id="IPR045427">
    <property type="entry name" value="MoxR"/>
</dbReference>
<feature type="domain" description="MoxR" evidence="3">
    <location>
        <begin position="6"/>
        <end position="192"/>
    </location>
</feature>
<accession>A0A0M4KC89</accession>
<dbReference type="EMBL" id="CP012622">
    <property type="protein sequence ID" value="ALD66277.1"/>
    <property type="molecule type" value="Genomic_DNA"/>
</dbReference>
<organism evidence="4 5">
    <name type="scientific">Spiroplasma cantharicola</name>
    <dbReference type="NCBI Taxonomy" id="362837"/>
    <lineage>
        <taxon>Bacteria</taxon>
        <taxon>Bacillati</taxon>
        <taxon>Mycoplasmatota</taxon>
        <taxon>Mollicutes</taxon>
        <taxon>Entomoplasmatales</taxon>
        <taxon>Spiroplasmataceae</taxon>
        <taxon>Spiroplasma</taxon>
    </lineage>
</organism>
<dbReference type="PATRIC" id="fig|362837.3.peg.369"/>
<dbReference type="AlphaFoldDB" id="A0A0M4KC89"/>
<dbReference type="PANTHER" id="PTHR32204:SF0">
    <property type="entry name" value="ATPASE RAVA"/>
    <property type="match status" value="1"/>
</dbReference>
<dbReference type="InterPro" id="IPR027417">
    <property type="entry name" value="P-loop_NTPase"/>
</dbReference>
<dbReference type="Proteomes" id="UP000063919">
    <property type="component" value="Chromosome"/>
</dbReference>
<proteinExistence type="predicted"/>
<dbReference type="InterPro" id="IPR050513">
    <property type="entry name" value="RavA_ATPases"/>
</dbReference>
<evidence type="ECO:0000259" key="2">
    <source>
        <dbReference type="Pfam" id="PF17868"/>
    </source>
</evidence>
<protein>
    <submittedName>
        <fullName evidence="4">Two-component regulator system yien regulator component protein</fullName>
    </submittedName>
</protein>
<evidence type="ECO:0000313" key="5">
    <source>
        <dbReference type="Proteomes" id="UP000063919"/>
    </source>
</evidence>
<dbReference type="STRING" id="362837.SCANT_v1c03670"/>